<evidence type="ECO:0000256" key="1">
    <source>
        <dbReference type="ARBA" id="ARBA00022722"/>
    </source>
</evidence>
<dbReference type="EMBL" id="JAIWYP010000016">
    <property type="protein sequence ID" value="KAH3698342.1"/>
    <property type="molecule type" value="Genomic_DNA"/>
</dbReference>
<keyword evidence="3" id="KW-1185">Reference proteome</keyword>
<comment type="caution">
    <text evidence="2">The sequence shown here is derived from an EMBL/GenBank/DDBJ whole genome shotgun (WGS) entry which is preliminary data.</text>
</comment>
<reference evidence="2" key="1">
    <citation type="journal article" date="2019" name="bioRxiv">
        <title>The Genome of the Zebra Mussel, Dreissena polymorpha: A Resource for Invasive Species Research.</title>
        <authorList>
            <person name="McCartney M.A."/>
            <person name="Auch B."/>
            <person name="Kono T."/>
            <person name="Mallez S."/>
            <person name="Zhang Y."/>
            <person name="Obille A."/>
            <person name="Becker A."/>
            <person name="Abrahante J.E."/>
            <person name="Garbe J."/>
            <person name="Badalamenti J.P."/>
            <person name="Herman A."/>
            <person name="Mangelson H."/>
            <person name="Liachko I."/>
            <person name="Sullivan S."/>
            <person name="Sone E.D."/>
            <person name="Koren S."/>
            <person name="Silverstein K.A.T."/>
            <person name="Beckman K.B."/>
            <person name="Gohl D.M."/>
        </authorList>
    </citation>
    <scope>NUCLEOTIDE SEQUENCE</scope>
    <source>
        <strain evidence="2">Duluth1</strain>
        <tissue evidence="2">Whole animal</tissue>
    </source>
</reference>
<reference evidence="2" key="2">
    <citation type="submission" date="2020-11" db="EMBL/GenBank/DDBJ databases">
        <authorList>
            <person name="McCartney M.A."/>
            <person name="Auch B."/>
            <person name="Kono T."/>
            <person name="Mallez S."/>
            <person name="Becker A."/>
            <person name="Gohl D.M."/>
            <person name="Silverstein K.A.T."/>
            <person name="Koren S."/>
            <person name="Bechman K.B."/>
            <person name="Herman A."/>
            <person name="Abrahante J.E."/>
            <person name="Garbe J."/>
        </authorList>
    </citation>
    <scope>NUCLEOTIDE SEQUENCE</scope>
    <source>
        <strain evidence="2">Duluth1</strain>
        <tissue evidence="2">Whole animal</tissue>
    </source>
</reference>
<evidence type="ECO:0000313" key="2">
    <source>
        <dbReference type="EMBL" id="KAH3698342.1"/>
    </source>
</evidence>
<organism evidence="2 3">
    <name type="scientific">Dreissena polymorpha</name>
    <name type="common">Zebra mussel</name>
    <name type="synonym">Mytilus polymorpha</name>
    <dbReference type="NCBI Taxonomy" id="45954"/>
    <lineage>
        <taxon>Eukaryota</taxon>
        <taxon>Metazoa</taxon>
        <taxon>Spiralia</taxon>
        <taxon>Lophotrochozoa</taxon>
        <taxon>Mollusca</taxon>
        <taxon>Bivalvia</taxon>
        <taxon>Autobranchia</taxon>
        <taxon>Heteroconchia</taxon>
        <taxon>Euheterodonta</taxon>
        <taxon>Imparidentia</taxon>
        <taxon>Neoheterodontei</taxon>
        <taxon>Myida</taxon>
        <taxon>Dreissenoidea</taxon>
        <taxon>Dreissenidae</taxon>
        <taxon>Dreissena</taxon>
    </lineage>
</organism>
<dbReference type="PANTHER" id="PTHR11046">
    <property type="entry name" value="OLIGORIBONUCLEASE, MITOCHONDRIAL"/>
    <property type="match status" value="1"/>
</dbReference>
<dbReference type="GO" id="GO:0000175">
    <property type="term" value="F:3'-5'-RNA exonuclease activity"/>
    <property type="evidence" value="ECO:0007669"/>
    <property type="project" value="InterPro"/>
</dbReference>
<protein>
    <submittedName>
        <fullName evidence="2">Uncharacterized protein</fullName>
    </submittedName>
</protein>
<proteinExistence type="predicted"/>
<keyword evidence="1" id="KW-0540">Nuclease</keyword>
<keyword evidence="1" id="KW-0378">Hydrolase</keyword>
<evidence type="ECO:0000313" key="3">
    <source>
        <dbReference type="Proteomes" id="UP000828390"/>
    </source>
</evidence>
<dbReference type="InterPro" id="IPR022894">
    <property type="entry name" value="Oligoribonuclease"/>
</dbReference>
<dbReference type="AlphaFoldDB" id="A0A9D3YHA0"/>
<gene>
    <name evidence="2" type="ORF">DPMN_085861</name>
</gene>
<accession>A0A9D3YHA0</accession>
<sequence length="166" mass="18976">MQGSFFFIKEKQCSFLELEHSNRLLKAVKHDLSIAEYVAGCKALGLLSELVTVSLWEMIENENVHITDSFTIYQELVQYLENFMENSKAFMKGNYVLSFVKVAKLKSSPIFAALTKDWEHDAKVVACLQVYACFVSTVSATIQRLSSRAVVVWKYQVCDRKNTRIS</sequence>
<dbReference type="PANTHER" id="PTHR11046:SF25">
    <property type="match status" value="1"/>
</dbReference>
<dbReference type="Proteomes" id="UP000828390">
    <property type="component" value="Unassembled WGS sequence"/>
</dbReference>
<name>A0A9D3YHA0_DREPO</name>